<evidence type="ECO:0000313" key="2">
    <source>
        <dbReference type="Proteomes" id="UP000694865"/>
    </source>
</evidence>
<comment type="similarity">
    <text evidence="1">Belongs to the UPF0696 family.</text>
</comment>
<dbReference type="GeneID" id="102801378"/>
<proteinExistence type="inferred from homology"/>
<dbReference type="Gene3D" id="3.30.760.10">
    <property type="entry name" value="RNA Cap, Translation Initiation Factor Eif4e"/>
    <property type="match status" value="1"/>
</dbReference>
<dbReference type="RefSeq" id="XP_006822903.1">
    <property type="nucleotide sequence ID" value="XM_006822840.1"/>
</dbReference>
<dbReference type="SUPFAM" id="SSF55418">
    <property type="entry name" value="eIF4e-like"/>
    <property type="match status" value="1"/>
</dbReference>
<accession>A0ABM0MSB2</accession>
<evidence type="ECO:0000313" key="3">
    <source>
        <dbReference type="RefSeq" id="XP_006822903.1"/>
    </source>
</evidence>
<protein>
    <submittedName>
        <fullName evidence="3">UPF0696 protein C11orf68 homolog</fullName>
    </submittedName>
</protein>
<dbReference type="InterPro" id="IPR015034">
    <property type="entry name" value="Bles03"/>
</dbReference>
<reference evidence="3" key="1">
    <citation type="submission" date="2025-08" db="UniProtKB">
        <authorList>
            <consortium name="RefSeq"/>
        </authorList>
    </citation>
    <scope>IDENTIFICATION</scope>
    <source>
        <tissue evidence="3">Testes</tissue>
    </source>
</reference>
<sequence>MAYEEALYGYDESDAEDSDGLSDYMSGVASIHVKSLDFSKLQRSVKGLQEEWKLLQQSGRPINYHTIYDLAKAHNVTSGKWLIHFNIGYKADLAWHVIAVATVNSQLGPRAKISMRSREHVPNSPKVKECGYMIRVYSHADFTDKQQVYDLENKIRAVGI</sequence>
<dbReference type="PANTHER" id="PTHR31977:SF1">
    <property type="entry name" value="UPF0696 PROTEIN C11ORF68"/>
    <property type="match status" value="1"/>
</dbReference>
<dbReference type="InterPro" id="IPR023398">
    <property type="entry name" value="TIF_eIF4e-like"/>
</dbReference>
<dbReference type="Pfam" id="PF08939">
    <property type="entry name" value="Bles03"/>
    <property type="match status" value="1"/>
</dbReference>
<gene>
    <name evidence="3" type="primary">LOC102801378</name>
</gene>
<keyword evidence="2" id="KW-1185">Reference proteome</keyword>
<dbReference type="PANTHER" id="PTHR31977">
    <property type="entry name" value="UPF0696 PROTEIN C11ORF68"/>
    <property type="match status" value="1"/>
</dbReference>
<dbReference type="Proteomes" id="UP000694865">
    <property type="component" value="Unplaced"/>
</dbReference>
<name>A0ABM0MSB2_SACKO</name>
<evidence type="ECO:0000256" key="1">
    <source>
        <dbReference type="ARBA" id="ARBA00010568"/>
    </source>
</evidence>
<organism evidence="2 3">
    <name type="scientific">Saccoglossus kowalevskii</name>
    <name type="common">Acorn worm</name>
    <dbReference type="NCBI Taxonomy" id="10224"/>
    <lineage>
        <taxon>Eukaryota</taxon>
        <taxon>Metazoa</taxon>
        <taxon>Hemichordata</taxon>
        <taxon>Enteropneusta</taxon>
        <taxon>Harrimaniidae</taxon>
        <taxon>Saccoglossus</taxon>
    </lineage>
</organism>